<keyword evidence="1" id="KW-0812">Transmembrane</keyword>
<evidence type="ECO:0000313" key="3">
    <source>
        <dbReference type="Proteomes" id="UP000006015"/>
    </source>
</evidence>
<feature type="transmembrane region" description="Helical" evidence="1">
    <location>
        <begin position="77"/>
        <end position="97"/>
    </location>
</feature>
<comment type="caution">
    <text evidence="2">The sequence shown here is derived from an EMBL/GenBank/DDBJ whole genome shotgun (WGS) entry which is preliminary data.</text>
</comment>
<dbReference type="Proteomes" id="UP000006015">
    <property type="component" value="Unassembled WGS sequence"/>
</dbReference>
<evidence type="ECO:0000313" key="2">
    <source>
        <dbReference type="EMBL" id="EFG80589.1"/>
    </source>
</evidence>
<gene>
    <name evidence="2" type="ORF">HMPREF0281_01953</name>
</gene>
<feature type="transmembrane region" description="Helical" evidence="1">
    <location>
        <begin position="109"/>
        <end position="128"/>
    </location>
</feature>
<dbReference type="EMBL" id="ADNS01000027">
    <property type="protein sequence ID" value="EFG80589.1"/>
    <property type="molecule type" value="Genomic_DNA"/>
</dbReference>
<dbReference type="RefSeq" id="WP_003848525.1">
    <property type="nucleotide sequence ID" value="NZ_CP009244.1"/>
</dbReference>
<name>A0ABN0ACW8_CORAM</name>
<protein>
    <submittedName>
        <fullName evidence="2">Uncharacterized protein</fullName>
    </submittedName>
</protein>
<feature type="transmembrane region" description="Helical" evidence="1">
    <location>
        <begin position="47"/>
        <end position="65"/>
    </location>
</feature>
<feature type="transmembrane region" description="Helical" evidence="1">
    <location>
        <begin position="20"/>
        <end position="41"/>
    </location>
</feature>
<reference evidence="2 3" key="1">
    <citation type="submission" date="2010-04" db="EMBL/GenBank/DDBJ databases">
        <authorList>
            <person name="Weinstock G."/>
            <person name="Sodergren E."/>
            <person name="Clifton S."/>
            <person name="Fulton L."/>
            <person name="Fulton B."/>
            <person name="Courtney L."/>
            <person name="Fronick C."/>
            <person name="Harrison M."/>
            <person name="Strong C."/>
            <person name="Farmer C."/>
            <person name="Delahaunty K."/>
            <person name="Markovic C."/>
            <person name="Hall O."/>
            <person name="Minx P."/>
            <person name="Tomlinson C."/>
            <person name="Mitreva M."/>
            <person name="Hou S."/>
            <person name="Wollam A."/>
            <person name="Pepin K.H."/>
            <person name="Johnson M."/>
            <person name="Bhonagiri V."/>
            <person name="Zhang X."/>
            <person name="Suruliraj S."/>
            <person name="Warren W."/>
            <person name="Chinwalla A."/>
            <person name="Mardis E.R."/>
            <person name="Wilson R.K."/>
        </authorList>
    </citation>
    <scope>NUCLEOTIDE SEQUENCE [LARGE SCALE GENOMIC DNA]</scope>
    <source>
        <strain evidence="2 3">DSM 20306</strain>
    </source>
</reference>
<evidence type="ECO:0000256" key="1">
    <source>
        <dbReference type="SAM" id="Phobius"/>
    </source>
</evidence>
<keyword evidence="1" id="KW-0472">Membrane</keyword>
<organism evidence="2 3">
    <name type="scientific">Corynebacterium ammoniagenes DSM 20306</name>
    <dbReference type="NCBI Taxonomy" id="649754"/>
    <lineage>
        <taxon>Bacteria</taxon>
        <taxon>Bacillati</taxon>
        <taxon>Actinomycetota</taxon>
        <taxon>Actinomycetes</taxon>
        <taxon>Mycobacteriales</taxon>
        <taxon>Corynebacteriaceae</taxon>
        <taxon>Corynebacterium</taxon>
    </lineage>
</organism>
<keyword evidence="3" id="KW-1185">Reference proteome</keyword>
<sequence>MSSSFVPFEFSRAEAIGGLIWLSVGAALSLVLEVVYLGAYITMPSGMRIAFPLTILIGWWFNKVLTKTARLWSPNPLIAAIPLAVWVVGFFAFLVIGSTTGDQWLGSNIRTVALLFAGIIGGVWPLVVSK</sequence>
<accession>A0ABN0ACW8</accession>
<proteinExistence type="predicted"/>
<keyword evidence="1" id="KW-1133">Transmembrane helix</keyword>